<dbReference type="PROSITE" id="PS50879">
    <property type="entry name" value="RNASE_H_1"/>
    <property type="match status" value="1"/>
</dbReference>
<evidence type="ECO:0000256" key="5">
    <source>
        <dbReference type="ARBA" id="ARBA00022723"/>
    </source>
</evidence>
<dbReference type="KEGG" id="vg:55608487"/>
<dbReference type="GO" id="GO:0004523">
    <property type="term" value="F:RNA-DNA hybrid ribonuclease activity"/>
    <property type="evidence" value="ECO:0007669"/>
    <property type="project" value="UniProtKB-EC"/>
</dbReference>
<dbReference type="EC" id="3.1.26.4" evidence="3"/>
<proteinExistence type="inferred from homology"/>
<dbReference type="PANTHER" id="PTHR10642">
    <property type="entry name" value="RIBONUCLEASE H1"/>
    <property type="match status" value="1"/>
</dbReference>
<keyword evidence="10" id="KW-1185">Reference proteome</keyword>
<evidence type="ECO:0000313" key="9">
    <source>
        <dbReference type="EMBL" id="AXC34409.1"/>
    </source>
</evidence>
<dbReference type="InterPro" id="IPR036397">
    <property type="entry name" value="RNaseH_sf"/>
</dbReference>
<dbReference type="Pfam" id="PF00075">
    <property type="entry name" value="RNase_H"/>
    <property type="match status" value="1"/>
</dbReference>
<evidence type="ECO:0000256" key="1">
    <source>
        <dbReference type="ARBA" id="ARBA00000077"/>
    </source>
</evidence>
<evidence type="ECO:0000256" key="3">
    <source>
        <dbReference type="ARBA" id="ARBA00012180"/>
    </source>
</evidence>
<dbReference type="GeneID" id="55608487"/>
<dbReference type="SUPFAM" id="SSF53098">
    <property type="entry name" value="Ribonuclease H-like"/>
    <property type="match status" value="1"/>
</dbReference>
<evidence type="ECO:0000256" key="2">
    <source>
        <dbReference type="ARBA" id="ARBA00005300"/>
    </source>
</evidence>
<name>A0A384ZRY9_9CAUD</name>
<keyword evidence="7" id="KW-0378">Hydrolase</keyword>
<dbReference type="PANTHER" id="PTHR10642:SF26">
    <property type="entry name" value="RIBONUCLEASE H1"/>
    <property type="match status" value="1"/>
</dbReference>
<comment type="catalytic activity">
    <reaction evidence="1">
        <text>Endonucleolytic cleavage to 5'-phosphomonoester.</text>
        <dbReference type="EC" id="3.1.26.4"/>
    </reaction>
</comment>
<evidence type="ECO:0000256" key="7">
    <source>
        <dbReference type="ARBA" id="ARBA00022801"/>
    </source>
</evidence>
<dbReference type="InterPro" id="IPR012337">
    <property type="entry name" value="RNaseH-like_sf"/>
</dbReference>
<dbReference type="InterPro" id="IPR050092">
    <property type="entry name" value="RNase_H"/>
</dbReference>
<accession>A0A384ZRY9</accession>
<keyword evidence="4" id="KW-0540">Nuclease</keyword>
<keyword evidence="6" id="KW-0255">Endonuclease</keyword>
<dbReference type="InterPro" id="IPR002156">
    <property type="entry name" value="RNaseH_domain"/>
</dbReference>
<protein>
    <recommendedName>
        <fullName evidence="3">ribonuclease H</fullName>
        <ecNumber evidence="3">3.1.26.4</ecNumber>
    </recommendedName>
</protein>
<dbReference type="Gene3D" id="3.30.420.10">
    <property type="entry name" value="Ribonuclease H-like superfamily/Ribonuclease H"/>
    <property type="match status" value="1"/>
</dbReference>
<evidence type="ECO:0000259" key="8">
    <source>
        <dbReference type="PROSITE" id="PS50879"/>
    </source>
</evidence>
<dbReference type="RefSeq" id="YP_009838255.1">
    <property type="nucleotide sequence ID" value="NC_048709.1"/>
</dbReference>
<dbReference type="GO" id="GO:0003676">
    <property type="term" value="F:nucleic acid binding"/>
    <property type="evidence" value="ECO:0007669"/>
    <property type="project" value="InterPro"/>
</dbReference>
<organism evidence="9 10">
    <name type="scientific">Vibrio phage YC</name>
    <dbReference type="NCBI Taxonomy" id="2267403"/>
    <lineage>
        <taxon>Viruses</taxon>
        <taxon>Duplodnaviria</taxon>
        <taxon>Heunggongvirae</taxon>
        <taxon>Uroviricota</taxon>
        <taxon>Caudoviricetes</taxon>
        <taxon>Pantevenvirales</taxon>
        <taxon>Ackermannviridae</taxon>
        <taxon>Campanilevirus</taxon>
        <taxon>Campanilevirus YC</taxon>
    </lineage>
</organism>
<comment type="similarity">
    <text evidence="2">Belongs to the RNase H family.</text>
</comment>
<evidence type="ECO:0000256" key="4">
    <source>
        <dbReference type="ARBA" id="ARBA00022722"/>
    </source>
</evidence>
<sequence>MDGNTLTLRKGESLKLFSDGSSYGSSKKHPKIAGLGVWFEMAGREYKFSGHLPAPSTSNVGEMLGATLAVCLAGSLGLRSIIFSDSQYTVKSVNEWRKKWEAQGMPEANRELILLLYRAVDTFPCTQLRWVKGHADIRGNEEADDLAKLGRDAEKRFAEFTPLDTKEVRQKVFRTREDVIKFITAILDVEDAKIAQLTNP</sequence>
<dbReference type="EMBL" id="MH375644">
    <property type="protein sequence ID" value="AXC34409.1"/>
    <property type="molecule type" value="Genomic_DNA"/>
</dbReference>
<dbReference type="GO" id="GO:0046872">
    <property type="term" value="F:metal ion binding"/>
    <property type="evidence" value="ECO:0007669"/>
    <property type="project" value="UniProtKB-KW"/>
</dbReference>
<dbReference type="GO" id="GO:0043137">
    <property type="term" value="P:DNA replication, removal of RNA primer"/>
    <property type="evidence" value="ECO:0007669"/>
    <property type="project" value="TreeGrafter"/>
</dbReference>
<reference evidence="9 10" key="1">
    <citation type="submission" date="2018-05" db="EMBL/GenBank/DDBJ databases">
        <title>The genome of Vibrio coralliilyticus phage YC.</title>
        <authorList>
            <person name="Benler S."/>
        </authorList>
    </citation>
    <scope>NUCLEOTIDE SEQUENCE [LARGE SCALE GENOMIC DNA]</scope>
</reference>
<evidence type="ECO:0000256" key="6">
    <source>
        <dbReference type="ARBA" id="ARBA00022759"/>
    </source>
</evidence>
<dbReference type="Proteomes" id="UP000260311">
    <property type="component" value="Segment"/>
</dbReference>
<feature type="domain" description="RNase H type-1" evidence="8">
    <location>
        <begin position="10"/>
        <end position="152"/>
    </location>
</feature>
<keyword evidence="5" id="KW-0479">Metal-binding</keyword>
<evidence type="ECO:0000313" key="10">
    <source>
        <dbReference type="Proteomes" id="UP000260311"/>
    </source>
</evidence>